<dbReference type="InParanoid" id="F4WEZ8"/>
<dbReference type="EMBL" id="GL888113">
    <property type="protein sequence ID" value="EGI67227.1"/>
    <property type="molecule type" value="Genomic_DNA"/>
</dbReference>
<dbReference type="Proteomes" id="UP000007755">
    <property type="component" value="Unassembled WGS sequence"/>
</dbReference>
<organism evidence="3">
    <name type="scientific">Acromyrmex echinatior</name>
    <name type="common">Panamanian leafcutter ant</name>
    <name type="synonym">Acromyrmex octospinosus echinatior</name>
    <dbReference type="NCBI Taxonomy" id="103372"/>
    <lineage>
        <taxon>Eukaryota</taxon>
        <taxon>Metazoa</taxon>
        <taxon>Ecdysozoa</taxon>
        <taxon>Arthropoda</taxon>
        <taxon>Hexapoda</taxon>
        <taxon>Insecta</taxon>
        <taxon>Pterygota</taxon>
        <taxon>Neoptera</taxon>
        <taxon>Endopterygota</taxon>
        <taxon>Hymenoptera</taxon>
        <taxon>Apocrita</taxon>
        <taxon>Aculeata</taxon>
        <taxon>Formicoidea</taxon>
        <taxon>Formicidae</taxon>
        <taxon>Myrmicinae</taxon>
        <taxon>Acromyrmex</taxon>
    </lineage>
</organism>
<dbReference type="AlphaFoldDB" id="F4WEZ8"/>
<feature type="region of interest" description="Disordered" evidence="1">
    <location>
        <begin position="1"/>
        <end position="111"/>
    </location>
</feature>
<evidence type="ECO:0000256" key="1">
    <source>
        <dbReference type="SAM" id="MobiDB-lite"/>
    </source>
</evidence>
<evidence type="ECO:0000313" key="2">
    <source>
        <dbReference type="EMBL" id="EGI67227.1"/>
    </source>
</evidence>
<feature type="compositionally biased region" description="Basic residues" evidence="1">
    <location>
        <begin position="1"/>
        <end position="14"/>
    </location>
</feature>
<evidence type="ECO:0000313" key="3">
    <source>
        <dbReference type="Proteomes" id="UP000007755"/>
    </source>
</evidence>
<keyword evidence="3" id="KW-1185">Reference proteome</keyword>
<gene>
    <name evidence="2" type="ORF">G5I_04204</name>
</gene>
<feature type="compositionally biased region" description="Basic and acidic residues" evidence="1">
    <location>
        <begin position="53"/>
        <end position="65"/>
    </location>
</feature>
<protein>
    <submittedName>
        <fullName evidence="2">Uncharacterized protein</fullName>
    </submittedName>
</protein>
<reference evidence="2" key="1">
    <citation type="submission" date="2011-02" db="EMBL/GenBank/DDBJ databases">
        <title>The genome of the leaf-cutting ant Acromyrmex echinatior suggests key adaptations to social evolution and fungus farming.</title>
        <authorList>
            <person name="Nygaard S."/>
            <person name="Zhang G."/>
        </authorList>
    </citation>
    <scope>NUCLEOTIDE SEQUENCE</scope>
</reference>
<feature type="compositionally biased region" description="Basic and acidic residues" evidence="1">
    <location>
        <begin position="82"/>
        <end position="111"/>
    </location>
</feature>
<proteinExistence type="predicted"/>
<name>F4WEZ8_ACREC</name>
<sequence>MRAPLKAKRGKRLARVGSEGYSVQQRSGMGVLAQLQSKKPEIARGSGRKIKRVEREREEREKEIRNSNNRTGDPVTIGTMKGEGREERRMEDKDKRESKKEREGEEWKKKEWEKQGIEGDIKYEELEEREKVKQREERWDKKIVI</sequence>
<accession>F4WEZ8</accession>